<dbReference type="EMBL" id="LYDR01000150">
    <property type="protein sequence ID" value="ODA28956.1"/>
    <property type="molecule type" value="Genomic_DNA"/>
</dbReference>
<keyword evidence="2" id="KW-1185">Reference proteome</keyword>
<protein>
    <submittedName>
        <fullName evidence="1">Uncharacterized protein</fullName>
    </submittedName>
</protein>
<dbReference type="STRING" id="1841610.A6X21_10730"/>
<gene>
    <name evidence="1" type="ORF">A6X21_10730</name>
</gene>
<name>A0A1C3E6T5_9PLAN</name>
<comment type="caution">
    <text evidence="1">The sequence shown here is derived from an EMBL/GenBank/DDBJ whole genome shotgun (WGS) entry which is preliminary data.</text>
</comment>
<reference evidence="1 2" key="1">
    <citation type="submission" date="2016-05" db="EMBL/GenBank/DDBJ databases">
        <title>Genomic and physiological characterization of Planctopirus sp. isolated from fresh water lake.</title>
        <authorList>
            <person name="Subhash Y."/>
            <person name="Ramana C."/>
        </authorList>
    </citation>
    <scope>NUCLEOTIDE SEQUENCE [LARGE SCALE GENOMIC DNA]</scope>
    <source>
        <strain evidence="1 2">JC280</strain>
    </source>
</reference>
<sequence length="67" mass="7236">MGKVGEFADVGGIKVIVKVAEKSRRFKLIFAFPAGIEKLGGNPGVVIHTKSSSEDGLLWWQLVGIPR</sequence>
<dbReference type="OrthoDB" id="9851889at2"/>
<dbReference type="Proteomes" id="UP000094828">
    <property type="component" value="Unassembled WGS sequence"/>
</dbReference>
<evidence type="ECO:0000313" key="1">
    <source>
        <dbReference type="EMBL" id="ODA28956.1"/>
    </source>
</evidence>
<accession>A0A1C3E6T5</accession>
<dbReference type="AlphaFoldDB" id="A0A1C3E6T5"/>
<organism evidence="1 2">
    <name type="scientific">Planctopirus hydrillae</name>
    <dbReference type="NCBI Taxonomy" id="1841610"/>
    <lineage>
        <taxon>Bacteria</taxon>
        <taxon>Pseudomonadati</taxon>
        <taxon>Planctomycetota</taxon>
        <taxon>Planctomycetia</taxon>
        <taxon>Planctomycetales</taxon>
        <taxon>Planctomycetaceae</taxon>
        <taxon>Planctopirus</taxon>
    </lineage>
</organism>
<proteinExistence type="predicted"/>
<dbReference type="RefSeq" id="WP_068850784.1">
    <property type="nucleotide sequence ID" value="NZ_LYDR01000150.1"/>
</dbReference>
<evidence type="ECO:0000313" key="2">
    <source>
        <dbReference type="Proteomes" id="UP000094828"/>
    </source>
</evidence>